<dbReference type="Proteomes" id="UP001194468">
    <property type="component" value="Unassembled WGS sequence"/>
</dbReference>
<dbReference type="PANTHER" id="PTHR47636">
    <property type="entry name" value="TRANSCRIPTIONAL REGULATORY PROTEIN RCO1"/>
    <property type="match status" value="1"/>
</dbReference>
<dbReference type="InterPro" id="IPR019786">
    <property type="entry name" value="Zinc_finger_PHD-type_CS"/>
</dbReference>
<feature type="compositionally biased region" description="Low complexity" evidence="5">
    <location>
        <begin position="814"/>
        <end position="828"/>
    </location>
</feature>
<dbReference type="Pfam" id="PF00628">
    <property type="entry name" value="PHD"/>
    <property type="match status" value="2"/>
</dbReference>
<feature type="compositionally biased region" description="Basic residues" evidence="5">
    <location>
        <begin position="714"/>
        <end position="723"/>
    </location>
</feature>
<dbReference type="InterPro" id="IPR013083">
    <property type="entry name" value="Znf_RING/FYVE/PHD"/>
</dbReference>
<accession>A0AAD4BPS0</accession>
<evidence type="ECO:0000259" key="6">
    <source>
        <dbReference type="PROSITE" id="PS50016"/>
    </source>
</evidence>
<dbReference type="PROSITE" id="PS01359">
    <property type="entry name" value="ZF_PHD_1"/>
    <property type="match status" value="1"/>
</dbReference>
<dbReference type="SMART" id="SM00249">
    <property type="entry name" value="PHD"/>
    <property type="match status" value="2"/>
</dbReference>
<evidence type="ECO:0000256" key="2">
    <source>
        <dbReference type="ARBA" id="ARBA00022771"/>
    </source>
</evidence>
<dbReference type="InterPro" id="IPR011011">
    <property type="entry name" value="Znf_FYVE_PHD"/>
</dbReference>
<gene>
    <name evidence="7" type="ORF">L210DRAFT_967837</name>
</gene>
<feature type="compositionally biased region" description="Polar residues" evidence="5">
    <location>
        <begin position="109"/>
        <end position="121"/>
    </location>
</feature>
<evidence type="ECO:0000256" key="1">
    <source>
        <dbReference type="ARBA" id="ARBA00022723"/>
    </source>
</evidence>
<dbReference type="Gene3D" id="3.30.40.10">
    <property type="entry name" value="Zinc/RING finger domain, C3HC4 (zinc finger)"/>
    <property type="match status" value="2"/>
</dbReference>
<evidence type="ECO:0000313" key="7">
    <source>
        <dbReference type="EMBL" id="KAF8436911.1"/>
    </source>
</evidence>
<dbReference type="PROSITE" id="PS50016">
    <property type="entry name" value="ZF_PHD_2"/>
    <property type="match status" value="1"/>
</dbReference>
<feature type="compositionally biased region" description="Polar residues" evidence="5">
    <location>
        <begin position="850"/>
        <end position="861"/>
    </location>
</feature>
<dbReference type="GO" id="GO:0006357">
    <property type="term" value="P:regulation of transcription by RNA polymerase II"/>
    <property type="evidence" value="ECO:0007669"/>
    <property type="project" value="TreeGrafter"/>
</dbReference>
<feature type="compositionally biased region" description="Basic residues" evidence="5">
    <location>
        <begin position="873"/>
        <end position="886"/>
    </location>
</feature>
<dbReference type="SUPFAM" id="SSF57903">
    <property type="entry name" value="FYVE/PHD zinc finger"/>
    <property type="match status" value="2"/>
</dbReference>
<feature type="compositionally biased region" description="Pro residues" evidence="5">
    <location>
        <begin position="759"/>
        <end position="770"/>
    </location>
</feature>
<feature type="domain" description="PHD-type" evidence="6">
    <location>
        <begin position="227"/>
        <end position="277"/>
    </location>
</feature>
<dbReference type="InterPro" id="IPR052819">
    <property type="entry name" value="Chromatin_regulatory_protein"/>
</dbReference>
<evidence type="ECO:0000256" key="4">
    <source>
        <dbReference type="PROSITE-ProRule" id="PRU00146"/>
    </source>
</evidence>
<dbReference type="PANTHER" id="PTHR47636:SF1">
    <property type="entry name" value="TRANSCRIPTIONAL REGULATORY PROTEIN RCO1"/>
    <property type="match status" value="1"/>
</dbReference>
<sequence>MTSMAEAPAYLLQGVPVLQPPHLEGLSDPSLSTEILPGPPSLLSIQQAAQKRDPKKPSAFVSYLPTSDPGSTYSGLMTGALSALDVDGPRRKRARVDKGIANGRAQRASARNLNNGGANINLSVPLPVSDPFPPDAPPSRQPSVPPFLDSDTFPVQPESDDPSVSMSRANSLPGCDDSVPPTTSERARSTRKDKGKGKETDRGIRVKEEPSGIISFSPEPSLGLLNEDHCSSCRSLGALVYCDSCPRAFHLWCLDPPMEAVDLPEGEKWFCPSCVIRRNPPPKPAPSFMSPLIHLAQMSIPKEFQLPEDIRGFFRDVATGTKGTYVDSSELKQPRLNRHGQLEDRDPYRLKDRFGVPVLCFRCGTSALPSSLAGCAPSTKRPRRSTSIVHSLTPERGRAIVSCDYCNLHFHLDCLDPPLTSMPSFGKKWMCPNHADQVLQPKRRIPKQNVGPIDITKPNQWNNGNIEIIHPQSAAMTEKLILDEVLINGRRYRVPERVIMLDFWSKISKEQYPDPKENDFVSVTSSPLTSLSSLDEMEEDTQFQASSSKEPLISFDDLRIAQLLCDLRNLFPLKGKYPAGLSIQHLGLNATSNNPEGHKASERVMADSGTQTDFEPQPSPFVPVPRTIELKEIVNPIVSKRKAPSRTSTKNTAEITPPETALQSQAPADLPSPARPKRARIVTKREKEEPTSLEPLPKGGAELSTSQRANKPGRASRGRRKLKQAPERMKGGGSMTPVQRVPSLPAASDLPIPTVSEPTPLPPPAPPPLAQSPSKPVTPKASVTITQSGTSSTPTLKIRLPRLSAVSTTTHSNLTLPTLQSSPLTHSPAPDTTTSHDSRPRRSLRRRDSTPVSVSAASSYTAEVVEDVEPAKPKHKPPRGNRRHVE</sequence>
<dbReference type="AlphaFoldDB" id="A0AAD4BPS0"/>
<keyword evidence="3" id="KW-0862">Zinc</keyword>
<reference evidence="7" key="1">
    <citation type="submission" date="2019-10" db="EMBL/GenBank/DDBJ databases">
        <authorList>
            <consortium name="DOE Joint Genome Institute"/>
            <person name="Kuo A."/>
            <person name="Miyauchi S."/>
            <person name="Kiss E."/>
            <person name="Drula E."/>
            <person name="Kohler A."/>
            <person name="Sanchez-Garcia M."/>
            <person name="Andreopoulos B."/>
            <person name="Barry K.W."/>
            <person name="Bonito G."/>
            <person name="Buee M."/>
            <person name="Carver A."/>
            <person name="Chen C."/>
            <person name="Cichocki N."/>
            <person name="Clum A."/>
            <person name="Culley D."/>
            <person name="Crous P.W."/>
            <person name="Fauchery L."/>
            <person name="Girlanda M."/>
            <person name="Hayes R."/>
            <person name="Keri Z."/>
            <person name="LaButti K."/>
            <person name="Lipzen A."/>
            <person name="Lombard V."/>
            <person name="Magnuson J."/>
            <person name="Maillard F."/>
            <person name="Morin E."/>
            <person name="Murat C."/>
            <person name="Nolan M."/>
            <person name="Ohm R."/>
            <person name="Pangilinan J."/>
            <person name="Pereira M."/>
            <person name="Perotto S."/>
            <person name="Peter M."/>
            <person name="Riley R."/>
            <person name="Sitrit Y."/>
            <person name="Stielow B."/>
            <person name="Szollosi G."/>
            <person name="Zifcakova L."/>
            <person name="Stursova M."/>
            <person name="Spatafora J.W."/>
            <person name="Tedersoo L."/>
            <person name="Vaario L.-M."/>
            <person name="Yamada A."/>
            <person name="Yan M."/>
            <person name="Wang P."/>
            <person name="Xu J."/>
            <person name="Bruns T."/>
            <person name="Baldrian P."/>
            <person name="Vilgalys R."/>
            <person name="Henrissat B."/>
            <person name="Grigoriev I.V."/>
            <person name="Hibbett D."/>
            <person name="Nagy L.G."/>
            <person name="Martin F.M."/>
        </authorList>
    </citation>
    <scope>NUCLEOTIDE SEQUENCE</scope>
    <source>
        <strain evidence="7">BED1</strain>
    </source>
</reference>
<keyword evidence="2 4" id="KW-0863">Zinc-finger</keyword>
<dbReference type="EMBL" id="WHUW01000020">
    <property type="protein sequence ID" value="KAF8436911.1"/>
    <property type="molecule type" value="Genomic_DNA"/>
</dbReference>
<keyword evidence="1" id="KW-0479">Metal-binding</keyword>
<reference evidence="7" key="2">
    <citation type="journal article" date="2020" name="Nat. Commun.">
        <title>Large-scale genome sequencing of mycorrhizal fungi provides insights into the early evolution of symbiotic traits.</title>
        <authorList>
            <person name="Miyauchi S."/>
            <person name="Kiss E."/>
            <person name="Kuo A."/>
            <person name="Drula E."/>
            <person name="Kohler A."/>
            <person name="Sanchez-Garcia M."/>
            <person name="Morin E."/>
            <person name="Andreopoulos B."/>
            <person name="Barry K.W."/>
            <person name="Bonito G."/>
            <person name="Buee M."/>
            <person name="Carver A."/>
            <person name="Chen C."/>
            <person name="Cichocki N."/>
            <person name="Clum A."/>
            <person name="Culley D."/>
            <person name="Crous P.W."/>
            <person name="Fauchery L."/>
            <person name="Girlanda M."/>
            <person name="Hayes R.D."/>
            <person name="Keri Z."/>
            <person name="LaButti K."/>
            <person name="Lipzen A."/>
            <person name="Lombard V."/>
            <person name="Magnuson J."/>
            <person name="Maillard F."/>
            <person name="Murat C."/>
            <person name="Nolan M."/>
            <person name="Ohm R.A."/>
            <person name="Pangilinan J."/>
            <person name="Pereira M.F."/>
            <person name="Perotto S."/>
            <person name="Peter M."/>
            <person name="Pfister S."/>
            <person name="Riley R."/>
            <person name="Sitrit Y."/>
            <person name="Stielow J.B."/>
            <person name="Szollosi G."/>
            <person name="Zifcakova L."/>
            <person name="Stursova M."/>
            <person name="Spatafora J.W."/>
            <person name="Tedersoo L."/>
            <person name="Vaario L.M."/>
            <person name="Yamada A."/>
            <person name="Yan M."/>
            <person name="Wang P."/>
            <person name="Xu J."/>
            <person name="Bruns T."/>
            <person name="Baldrian P."/>
            <person name="Vilgalys R."/>
            <person name="Dunand C."/>
            <person name="Henrissat B."/>
            <person name="Grigoriev I.V."/>
            <person name="Hibbett D."/>
            <person name="Nagy L.G."/>
            <person name="Martin F.M."/>
        </authorList>
    </citation>
    <scope>NUCLEOTIDE SEQUENCE</scope>
    <source>
        <strain evidence="7">BED1</strain>
    </source>
</reference>
<evidence type="ECO:0000313" key="8">
    <source>
        <dbReference type="Proteomes" id="UP001194468"/>
    </source>
</evidence>
<evidence type="ECO:0000256" key="3">
    <source>
        <dbReference type="ARBA" id="ARBA00022833"/>
    </source>
</evidence>
<feature type="region of interest" description="Disordered" evidence="5">
    <location>
        <begin position="639"/>
        <end position="886"/>
    </location>
</feature>
<dbReference type="InterPro" id="IPR019787">
    <property type="entry name" value="Znf_PHD-finger"/>
</dbReference>
<dbReference type="InterPro" id="IPR001965">
    <property type="entry name" value="Znf_PHD"/>
</dbReference>
<proteinExistence type="predicted"/>
<dbReference type="GO" id="GO:0008270">
    <property type="term" value="F:zinc ion binding"/>
    <property type="evidence" value="ECO:0007669"/>
    <property type="project" value="UniProtKB-KW"/>
</dbReference>
<feature type="compositionally biased region" description="Polar residues" evidence="5">
    <location>
        <begin position="781"/>
        <end position="795"/>
    </location>
</feature>
<organism evidence="7 8">
    <name type="scientific">Boletus edulis BED1</name>
    <dbReference type="NCBI Taxonomy" id="1328754"/>
    <lineage>
        <taxon>Eukaryota</taxon>
        <taxon>Fungi</taxon>
        <taxon>Dikarya</taxon>
        <taxon>Basidiomycota</taxon>
        <taxon>Agaricomycotina</taxon>
        <taxon>Agaricomycetes</taxon>
        <taxon>Agaricomycetidae</taxon>
        <taxon>Boletales</taxon>
        <taxon>Boletineae</taxon>
        <taxon>Boletaceae</taxon>
        <taxon>Boletoideae</taxon>
        <taxon>Boletus</taxon>
    </lineage>
</organism>
<feature type="compositionally biased region" description="Basic and acidic residues" evidence="5">
    <location>
        <begin position="185"/>
        <end position="202"/>
    </location>
</feature>
<evidence type="ECO:0000256" key="5">
    <source>
        <dbReference type="SAM" id="MobiDB-lite"/>
    </source>
</evidence>
<feature type="compositionally biased region" description="Pro residues" evidence="5">
    <location>
        <begin position="128"/>
        <end position="145"/>
    </location>
</feature>
<comment type="caution">
    <text evidence="7">The sequence shown here is derived from an EMBL/GenBank/DDBJ whole genome shotgun (WGS) entry which is preliminary data.</text>
</comment>
<dbReference type="GO" id="GO:0032221">
    <property type="term" value="C:Rpd3S complex"/>
    <property type="evidence" value="ECO:0007669"/>
    <property type="project" value="TreeGrafter"/>
</dbReference>
<protein>
    <recommendedName>
        <fullName evidence="6">PHD-type domain-containing protein</fullName>
    </recommendedName>
</protein>
<keyword evidence="8" id="KW-1185">Reference proteome</keyword>
<feature type="region of interest" description="Disordered" evidence="5">
    <location>
        <begin position="87"/>
        <end position="202"/>
    </location>
</feature>
<name>A0AAD4BPS0_BOLED</name>
<dbReference type="CDD" id="cd15534">
    <property type="entry name" value="PHD2_PHF12_Rco1"/>
    <property type="match status" value="1"/>
</dbReference>
<feature type="compositionally biased region" description="Polar residues" evidence="5">
    <location>
        <begin position="645"/>
        <end position="654"/>
    </location>
</feature>